<accession>A0A934MNC9</accession>
<dbReference type="RefSeq" id="WP_199018437.1">
    <property type="nucleotide sequence ID" value="NZ_JAELUP010000014.1"/>
</dbReference>
<dbReference type="Pfam" id="PF24032">
    <property type="entry name" value="YQBQ"/>
    <property type="match status" value="1"/>
</dbReference>
<evidence type="ECO:0000259" key="1">
    <source>
        <dbReference type="Pfam" id="PF24032"/>
    </source>
</evidence>
<dbReference type="InterPro" id="IPR056937">
    <property type="entry name" value="YqbQ/XkdQ"/>
</dbReference>
<evidence type="ECO:0000313" key="3">
    <source>
        <dbReference type="Proteomes" id="UP000640274"/>
    </source>
</evidence>
<dbReference type="AlphaFoldDB" id="A0A934MNC9"/>
<organism evidence="2 3">
    <name type="scientific">Paenibacillus roseus</name>
    <dbReference type="NCBI Taxonomy" id="2798579"/>
    <lineage>
        <taxon>Bacteria</taxon>
        <taxon>Bacillati</taxon>
        <taxon>Bacillota</taxon>
        <taxon>Bacilli</taxon>
        <taxon>Bacillales</taxon>
        <taxon>Paenibacillaceae</taxon>
        <taxon>Paenibacillus</taxon>
    </lineage>
</organism>
<reference evidence="2" key="1">
    <citation type="submission" date="2020-12" db="EMBL/GenBank/DDBJ databases">
        <authorList>
            <person name="Huq M.A."/>
        </authorList>
    </citation>
    <scope>NUCLEOTIDE SEQUENCE</scope>
    <source>
        <strain evidence="2">MAHUQ-46</strain>
    </source>
</reference>
<name>A0A934MNC9_9BACL</name>
<dbReference type="SUPFAM" id="SSF69279">
    <property type="entry name" value="Phage tail proteins"/>
    <property type="match status" value="1"/>
</dbReference>
<keyword evidence="3" id="KW-1185">Reference proteome</keyword>
<dbReference type="Proteomes" id="UP000640274">
    <property type="component" value="Unassembled WGS sequence"/>
</dbReference>
<feature type="domain" description="YqbQ/XkdQ" evidence="1">
    <location>
        <begin position="24"/>
        <end position="319"/>
    </location>
</feature>
<comment type="caution">
    <text evidence="2">The sequence shown here is derived from an EMBL/GenBank/DDBJ whole genome shotgun (WGS) entry which is preliminary data.</text>
</comment>
<gene>
    <name evidence="2" type="ORF">JFN88_06060</name>
</gene>
<protein>
    <recommendedName>
        <fullName evidence="1">YqbQ/XkdQ domain-containing protein</fullName>
    </recommendedName>
</protein>
<dbReference type="EMBL" id="JAELUP010000014">
    <property type="protein sequence ID" value="MBJ6360881.1"/>
    <property type="molecule type" value="Genomic_DNA"/>
</dbReference>
<sequence>MFEVFVDNRDGIVWNISRIISQLKIKTARIGKAAIVDITFVKNSPFSDDEFKYACGDIIRIRKDDLNIFYGYIFTVDEDENDEVKITAYDQVRYLMFSDTVVMVNTTATQLVKRIIKETGLAAGDLADTRYAIPKIMEDAQPFLDMICRALDSTLIADKELFVFYDDFGRLTLRNIKDLALDIVIGEKSLMFSYKDKRSIDTDTYNRVKLYKDNKKTGKREAYVAENSATMAKWGRLQYYQNVDEKMNPAQINKMLENIMALKNREQRSLKVEALGDIRIRAGNVIWLAIESKGIKQQFVVDGCTQNYDGDEHTMSLDLVVYGS</sequence>
<proteinExistence type="predicted"/>
<evidence type="ECO:0000313" key="2">
    <source>
        <dbReference type="EMBL" id="MBJ6360881.1"/>
    </source>
</evidence>